<accession>A0A8J5G5K1</accession>
<dbReference type="InterPro" id="IPR021139">
    <property type="entry name" value="NYN"/>
</dbReference>
<dbReference type="PANTHER" id="PTHR14379">
    <property type="entry name" value="LIMKAIN B LKAP"/>
    <property type="match status" value="1"/>
</dbReference>
<dbReference type="Pfam" id="PF24620">
    <property type="entry name" value="DUF7625"/>
    <property type="match status" value="1"/>
</dbReference>
<evidence type="ECO:0000256" key="1">
    <source>
        <dbReference type="SAM" id="MobiDB-lite"/>
    </source>
</evidence>
<gene>
    <name evidence="5" type="ORF">ZIOFF_038289</name>
</gene>
<evidence type="ECO:0000259" key="4">
    <source>
        <dbReference type="Pfam" id="PF24620"/>
    </source>
</evidence>
<feature type="compositionally biased region" description="Polar residues" evidence="1">
    <location>
        <begin position="237"/>
        <end position="253"/>
    </location>
</feature>
<reference evidence="5 6" key="1">
    <citation type="submission" date="2020-08" db="EMBL/GenBank/DDBJ databases">
        <title>Plant Genome Project.</title>
        <authorList>
            <person name="Zhang R.-G."/>
        </authorList>
    </citation>
    <scope>NUCLEOTIDE SEQUENCE [LARGE SCALE GENOMIC DNA]</scope>
    <source>
        <tissue evidence="5">Rhizome</tissue>
    </source>
</reference>
<feature type="domain" description="NYN" evidence="3">
    <location>
        <begin position="79"/>
        <end position="154"/>
    </location>
</feature>
<organism evidence="5 6">
    <name type="scientific">Zingiber officinale</name>
    <name type="common">Ginger</name>
    <name type="synonym">Amomum zingiber</name>
    <dbReference type="NCBI Taxonomy" id="94328"/>
    <lineage>
        <taxon>Eukaryota</taxon>
        <taxon>Viridiplantae</taxon>
        <taxon>Streptophyta</taxon>
        <taxon>Embryophyta</taxon>
        <taxon>Tracheophyta</taxon>
        <taxon>Spermatophyta</taxon>
        <taxon>Magnoliopsida</taxon>
        <taxon>Liliopsida</taxon>
        <taxon>Zingiberales</taxon>
        <taxon>Zingiberaceae</taxon>
        <taxon>Zingiber</taxon>
    </lineage>
</organism>
<sequence length="594" mass="65172">MWEGGVGAKTKAVNVMLLVGGVAMAEHEQVGKASGGEHAIELVCFIQQRARVGLRYPSDGTIQSSLWSKLTFAFNVILYIYPGLRYTGVKDASDKKILVDMLLWAVDNPPPANYLLISGDRDFSNALHQLSFRRYNILLAQPPSVSQALVAAAKSVWNWKDLVVGGPPLAMLPGIEDTANGYSANAKVDNRTKGKQRKQSNPIQSTSGKASTPCTVNQPLASQALPAHVSSQQFSNNIKNPEQLSPSTIPSSEFQDRLQGKNTSLFPQSSIPKQPSQPSEAMPFKATPHELFQGNWPNSSSGHVANYAASKPDFALEHGNTFPSNHKSHQPQLLKPSDLLPPQPNSQPGHSSSTKSPNYNYDTYSNKQNMSSFPVQNGTWTSEHMHRPPAPPLPTLPPIRDKCMSQDGLPNTGCPVPTSEVQNILNALHILKANKMIPTEANIVDCIRYGEMSFQNFDIKAALDYAIQHKHVVKHMLGGNLTLYVGKNIALWKWVNTMDVHAKHPQATWDAVLKFLSSVEGHHSVMTSPSRYRAATCIRESCLNHLALGEVLQILQAITDVKKWIMPHRSGWQPLSFSLPDTEKKANTGVTGKS</sequence>
<name>A0A8J5G5K1_ZINOF</name>
<feature type="region of interest" description="Disordered" evidence="1">
    <location>
        <begin position="237"/>
        <end position="256"/>
    </location>
</feature>
<dbReference type="AlphaFoldDB" id="A0A8J5G5K1"/>
<feature type="domain" description="DUF7625" evidence="4">
    <location>
        <begin position="419"/>
        <end position="499"/>
    </location>
</feature>
<dbReference type="GO" id="GO:0010468">
    <property type="term" value="P:regulation of gene expression"/>
    <property type="evidence" value="ECO:0007669"/>
    <property type="project" value="InterPro"/>
</dbReference>
<feature type="chain" id="PRO_5035245193" description="NYN domain-containing protein" evidence="2">
    <location>
        <begin position="26"/>
        <end position="594"/>
    </location>
</feature>
<dbReference type="GO" id="GO:0004540">
    <property type="term" value="F:RNA nuclease activity"/>
    <property type="evidence" value="ECO:0007669"/>
    <property type="project" value="InterPro"/>
</dbReference>
<dbReference type="InterPro" id="IPR056042">
    <property type="entry name" value="DUF7625"/>
</dbReference>
<dbReference type="CDD" id="cd10910">
    <property type="entry name" value="PIN_limkain_b1_N_like"/>
    <property type="match status" value="1"/>
</dbReference>
<evidence type="ECO:0008006" key="7">
    <source>
        <dbReference type="Google" id="ProtNLM"/>
    </source>
</evidence>
<evidence type="ECO:0000313" key="6">
    <source>
        <dbReference type="Proteomes" id="UP000734854"/>
    </source>
</evidence>
<dbReference type="PANTHER" id="PTHR14379:SF3">
    <property type="entry name" value="MEIOSIS REGULATOR AND MRNA STABILITY FACTOR 1"/>
    <property type="match status" value="1"/>
</dbReference>
<feature type="compositionally biased region" description="Polar residues" evidence="1">
    <location>
        <begin position="346"/>
        <end position="382"/>
    </location>
</feature>
<dbReference type="EMBL" id="JACMSC010000011">
    <property type="protein sequence ID" value="KAG6498569.1"/>
    <property type="molecule type" value="Genomic_DNA"/>
</dbReference>
<feature type="compositionally biased region" description="Polar residues" evidence="1">
    <location>
        <begin position="199"/>
        <end position="216"/>
    </location>
</feature>
<evidence type="ECO:0000256" key="2">
    <source>
        <dbReference type="SAM" id="SignalP"/>
    </source>
</evidence>
<dbReference type="GO" id="GO:0005777">
    <property type="term" value="C:peroxisome"/>
    <property type="evidence" value="ECO:0007669"/>
    <property type="project" value="InterPro"/>
</dbReference>
<feature type="region of interest" description="Disordered" evidence="1">
    <location>
        <begin position="316"/>
        <end position="388"/>
    </location>
</feature>
<dbReference type="Proteomes" id="UP000734854">
    <property type="component" value="Unassembled WGS sequence"/>
</dbReference>
<keyword evidence="6" id="KW-1185">Reference proteome</keyword>
<evidence type="ECO:0000313" key="5">
    <source>
        <dbReference type="EMBL" id="KAG6498569.1"/>
    </source>
</evidence>
<protein>
    <recommendedName>
        <fullName evidence="7">NYN domain-containing protein</fullName>
    </recommendedName>
</protein>
<feature type="region of interest" description="Disordered" evidence="1">
    <location>
        <begin position="186"/>
        <end position="216"/>
    </location>
</feature>
<dbReference type="Gene3D" id="3.40.50.1010">
    <property type="entry name" value="5'-nuclease"/>
    <property type="match status" value="1"/>
</dbReference>
<keyword evidence="2" id="KW-0732">Signal</keyword>
<proteinExistence type="predicted"/>
<feature type="compositionally biased region" description="Low complexity" evidence="1">
    <location>
        <begin position="267"/>
        <end position="279"/>
    </location>
</feature>
<evidence type="ECO:0000259" key="3">
    <source>
        <dbReference type="Pfam" id="PF01936"/>
    </source>
</evidence>
<dbReference type="Pfam" id="PF01936">
    <property type="entry name" value="NYN"/>
    <property type="match status" value="1"/>
</dbReference>
<dbReference type="InterPro" id="IPR024768">
    <property type="entry name" value="Marf1"/>
</dbReference>
<feature type="region of interest" description="Disordered" evidence="1">
    <location>
        <begin position="263"/>
        <end position="283"/>
    </location>
</feature>
<comment type="caution">
    <text evidence="5">The sequence shown here is derived from an EMBL/GenBank/DDBJ whole genome shotgun (WGS) entry which is preliminary data.</text>
</comment>
<feature type="signal peptide" evidence="2">
    <location>
        <begin position="1"/>
        <end position="25"/>
    </location>
</feature>